<dbReference type="EMBL" id="VAFM01000001">
    <property type="protein sequence ID" value="TKW61099.1"/>
    <property type="molecule type" value="Genomic_DNA"/>
</dbReference>
<protein>
    <submittedName>
        <fullName evidence="1">Uncharacterized protein</fullName>
    </submittedName>
</protein>
<comment type="caution">
    <text evidence="1">The sequence shown here is derived from an EMBL/GenBank/DDBJ whole genome shotgun (WGS) entry which is preliminary data.</text>
</comment>
<evidence type="ECO:0000313" key="2">
    <source>
        <dbReference type="Proteomes" id="UP000320948"/>
    </source>
</evidence>
<reference evidence="1 2" key="1">
    <citation type="journal article" date="2017" name="Nat. Commun.">
        <title>In situ click chemistry generation of cyclooxygenase-2 inhibitors.</title>
        <authorList>
            <person name="Bhardwaj A."/>
            <person name="Kaur J."/>
            <person name="Wuest M."/>
            <person name="Wuest F."/>
        </authorList>
    </citation>
    <scope>NUCLEOTIDE SEQUENCE [LARGE SCALE GENOMIC DNA]</scope>
    <source>
        <strain evidence="1">S2_018_000_R2_106</strain>
    </source>
</reference>
<sequence length="80" mass="8962">MPMPKNLLKTRFKGEIYYSYRTACTLLGVGMAELLHLLGTGALPWVQIKRNCHPVVPAVAIADFMRQRDKGSEIQICATK</sequence>
<gene>
    <name evidence="1" type="ORF">DI628_00260</name>
</gene>
<accession>A0A6N4RCQ3</accession>
<proteinExistence type="predicted"/>
<evidence type="ECO:0000313" key="1">
    <source>
        <dbReference type="EMBL" id="TKW61099.1"/>
    </source>
</evidence>
<name>A0A6N4RCQ3_BLAVI</name>
<dbReference type="Proteomes" id="UP000320948">
    <property type="component" value="Unassembled WGS sequence"/>
</dbReference>
<dbReference type="AlphaFoldDB" id="A0A6N4RCQ3"/>
<organism evidence="1 2">
    <name type="scientific">Blastochloris viridis</name>
    <name type="common">Rhodopseudomonas viridis</name>
    <dbReference type="NCBI Taxonomy" id="1079"/>
    <lineage>
        <taxon>Bacteria</taxon>
        <taxon>Pseudomonadati</taxon>
        <taxon>Pseudomonadota</taxon>
        <taxon>Alphaproteobacteria</taxon>
        <taxon>Hyphomicrobiales</taxon>
        <taxon>Blastochloridaceae</taxon>
        <taxon>Blastochloris</taxon>
    </lineage>
</organism>